<organism evidence="2 3">
    <name type="scientific">Streptomyces longisporoflavus</name>
    <dbReference type="NCBI Taxonomy" id="28044"/>
    <lineage>
        <taxon>Bacteria</taxon>
        <taxon>Bacillati</taxon>
        <taxon>Actinomycetota</taxon>
        <taxon>Actinomycetes</taxon>
        <taxon>Kitasatosporales</taxon>
        <taxon>Streptomycetaceae</taxon>
        <taxon>Streptomyces</taxon>
    </lineage>
</organism>
<dbReference type="Proteomes" id="UP001610818">
    <property type="component" value="Unassembled WGS sequence"/>
</dbReference>
<gene>
    <name evidence="2" type="ORF">ACH4F9_19900</name>
</gene>
<keyword evidence="3" id="KW-1185">Reference proteome</keyword>
<protein>
    <submittedName>
        <fullName evidence="2">Uncharacterized protein</fullName>
    </submittedName>
</protein>
<evidence type="ECO:0000313" key="2">
    <source>
        <dbReference type="EMBL" id="MFH8547269.1"/>
    </source>
</evidence>
<dbReference type="EMBL" id="JBIRGQ010000003">
    <property type="protein sequence ID" value="MFH8547269.1"/>
    <property type="molecule type" value="Genomic_DNA"/>
</dbReference>
<name>A0ABW7QSW6_9ACTN</name>
<evidence type="ECO:0000256" key="1">
    <source>
        <dbReference type="SAM" id="MobiDB-lite"/>
    </source>
</evidence>
<accession>A0ABW7QSW6</accession>
<dbReference type="RefSeq" id="WP_397713260.1">
    <property type="nucleotide sequence ID" value="NZ_JBIRGN010000003.1"/>
</dbReference>
<sequence length="79" mass="8557">MGLQGPAVRPAAAKIGDWADQWFQLDTYGEALQLLATAGHSGRLDPDPLDAILADTAHTSPHPDGYWKRAPRRRPAARA</sequence>
<feature type="region of interest" description="Disordered" evidence="1">
    <location>
        <begin position="45"/>
        <end position="79"/>
    </location>
</feature>
<evidence type="ECO:0000313" key="3">
    <source>
        <dbReference type="Proteomes" id="UP001610818"/>
    </source>
</evidence>
<comment type="caution">
    <text evidence="2">The sequence shown here is derived from an EMBL/GenBank/DDBJ whole genome shotgun (WGS) entry which is preliminary data.</text>
</comment>
<feature type="compositionally biased region" description="Basic residues" evidence="1">
    <location>
        <begin position="69"/>
        <end position="79"/>
    </location>
</feature>
<proteinExistence type="predicted"/>
<reference evidence="2 3" key="1">
    <citation type="submission" date="2024-10" db="EMBL/GenBank/DDBJ databases">
        <title>The Natural Products Discovery Center: Release of the First 8490 Sequenced Strains for Exploring Actinobacteria Biosynthetic Diversity.</title>
        <authorList>
            <person name="Kalkreuter E."/>
            <person name="Kautsar S.A."/>
            <person name="Yang D."/>
            <person name="Bader C.D."/>
            <person name="Teijaro C.N."/>
            <person name="Fluegel L."/>
            <person name="Davis C.M."/>
            <person name="Simpson J.R."/>
            <person name="Lauterbach L."/>
            <person name="Steele A.D."/>
            <person name="Gui C."/>
            <person name="Meng S."/>
            <person name="Li G."/>
            <person name="Viehrig K."/>
            <person name="Ye F."/>
            <person name="Su P."/>
            <person name="Kiefer A.F."/>
            <person name="Nichols A."/>
            <person name="Cepeda A.J."/>
            <person name="Yan W."/>
            <person name="Fan B."/>
            <person name="Jiang Y."/>
            <person name="Adhikari A."/>
            <person name="Zheng C.-J."/>
            <person name="Schuster L."/>
            <person name="Cowan T.M."/>
            <person name="Smanski M.J."/>
            <person name="Chevrette M.G."/>
            <person name="De Carvalho L.P.S."/>
            <person name="Shen B."/>
        </authorList>
    </citation>
    <scope>NUCLEOTIDE SEQUENCE [LARGE SCALE GENOMIC DNA]</scope>
    <source>
        <strain evidence="2 3">NPDC017990</strain>
    </source>
</reference>